<dbReference type="AlphaFoldDB" id="A0A0K8R4J7"/>
<comment type="similarity">
    <text evidence="5">Belongs to the salp15 family.</text>
</comment>
<feature type="chain" id="PRO_5005515732" evidence="6">
    <location>
        <begin position="18"/>
        <end position="115"/>
    </location>
</feature>
<evidence type="ECO:0000256" key="5">
    <source>
        <dbReference type="ARBA" id="ARBA00034321"/>
    </source>
</evidence>
<keyword evidence="2" id="KW-0964">Secreted</keyword>
<accession>A0A0K8R4J7</accession>
<evidence type="ECO:0000256" key="2">
    <source>
        <dbReference type="ARBA" id="ARBA00022525"/>
    </source>
</evidence>
<keyword evidence="3 6" id="KW-0732">Signal</keyword>
<organism evidence="7">
    <name type="scientific">Ixodes ricinus</name>
    <name type="common">Common tick</name>
    <name type="synonym">Acarus ricinus</name>
    <dbReference type="NCBI Taxonomy" id="34613"/>
    <lineage>
        <taxon>Eukaryota</taxon>
        <taxon>Metazoa</taxon>
        <taxon>Ecdysozoa</taxon>
        <taxon>Arthropoda</taxon>
        <taxon>Chelicerata</taxon>
        <taxon>Arachnida</taxon>
        <taxon>Acari</taxon>
        <taxon>Parasitiformes</taxon>
        <taxon>Ixodida</taxon>
        <taxon>Ixodoidea</taxon>
        <taxon>Ixodidae</taxon>
        <taxon>Ixodinae</taxon>
        <taxon>Ixodes</taxon>
    </lineage>
</organism>
<dbReference type="GO" id="GO:0005576">
    <property type="term" value="C:extracellular region"/>
    <property type="evidence" value="ECO:0007669"/>
    <property type="project" value="UniProtKB-SubCell"/>
</dbReference>
<protein>
    <submittedName>
        <fullName evidence="7">Putative ixostatin</fullName>
    </submittedName>
</protein>
<evidence type="ECO:0000256" key="6">
    <source>
        <dbReference type="SAM" id="SignalP"/>
    </source>
</evidence>
<dbReference type="Pfam" id="PF12115">
    <property type="entry name" value="Salp15"/>
    <property type="match status" value="1"/>
</dbReference>
<comment type="subcellular location">
    <subcellularLocation>
        <location evidence="1">Secreted</location>
    </subcellularLocation>
</comment>
<name>A0A0K8R4J7_IXORI</name>
<dbReference type="EMBL" id="GADI01007827">
    <property type="protein sequence ID" value="JAA65981.1"/>
    <property type="molecule type" value="mRNA"/>
</dbReference>
<sequence length="115" mass="13095">MLLFYFMVIVSFTYLSCEEQSESIPDILGKMKDLSPGCKETLKKEIEEKCEGNPYQPELQWVTECQIKCGYENNNGDLIMKSSQTYNLKDGTPCGHSRECIDGKCVEICDVEFNA</sequence>
<proteinExistence type="evidence at transcript level"/>
<dbReference type="InterPro" id="IPR021971">
    <property type="entry name" value="Salp15"/>
</dbReference>
<feature type="signal peptide" evidence="6">
    <location>
        <begin position="1"/>
        <end position="17"/>
    </location>
</feature>
<reference evidence="7" key="1">
    <citation type="submission" date="2012-12" db="EMBL/GenBank/DDBJ databases">
        <title>Identification and characterization of a phenylalanine ammonia-lyase gene family in Isatis indigotica Fort.</title>
        <authorList>
            <person name="Liu Q."/>
            <person name="Chen J."/>
            <person name="Zhou X."/>
            <person name="Di P."/>
            <person name="Xiao Y."/>
            <person name="Xuan H."/>
            <person name="Zhang L."/>
            <person name="Chen W."/>
        </authorList>
    </citation>
    <scope>NUCLEOTIDE SEQUENCE</scope>
    <source>
        <tissue evidence="7">Salivary gland</tissue>
    </source>
</reference>
<evidence type="ECO:0000256" key="3">
    <source>
        <dbReference type="ARBA" id="ARBA00022729"/>
    </source>
</evidence>
<keyword evidence="4" id="KW-0325">Glycoprotein</keyword>
<evidence type="ECO:0000256" key="4">
    <source>
        <dbReference type="ARBA" id="ARBA00023180"/>
    </source>
</evidence>
<evidence type="ECO:0000313" key="7">
    <source>
        <dbReference type="EMBL" id="JAA65981.1"/>
    </source>
</evidence>
<evidence type="ECO:0000256" key="1">
    <source>
        <dbReference type="ARBA" id="ARBA00004613"/>
    </source>
</evidence>